<proteinExistence type="predicted"/>
<name>A0ABT2JRM8_9ACTN</name>
<dbReference type="EMBL" id="JAJAGO010000004">
    <property type="protein sequence ID" value="MCT2590550.1"/>
    <property type="molecule type" value="Genomic_DNA"/>
</dbReference>
<evidence type="ECO:0000313" key="2">
    <source>
        <dbReference type="Proteomes" id="UP001156389"/>
    </source>
</evidence>
<gene>
    <name evidence="1" type="ORF">LHJ74_11630</name>
</gene>
<accession>A0ABT2JRM8</accession>
<keyword evidence="2" id="KW-1185">Reference proteome</keyword>
<reference evidence="1 2" key="1">
    <citation type="submission" date="2021-10" db="EMBL/GenBank/DDBJ databases">
        <title>Streptomyces gossypii sp. nov., isolated from soil collected from cotton field.</title>
        <authorList>
            <person name="Ge X."/>
            <person name="Chen X."/>
            <person name="Liu W."/>
        </authorList>
    </citation>
    <scope>NUCLEOTIDE SEQUENCE [LARGE SCALE GENOMIC DNA]</scope>
    <source>
        <strain evidence="1 2">N2-109</strain>
    </source>
</reference>
<dbReference type="Proteomes" id="UP001156389">
    <property type="component" value="Unassembled WGS sequence"/>
</dbReference>
<comment type="caution">
    <text evidence="1">The sequence shown here is derived from an EMBL/GenBank/DDBJ whole genome shotgun (WGS) entry which is preliminary data.</text>
</comment>
<dbReference type="RefSeq" id="WP_260217835.1">
    <property type="nucleotide sequence ID" value="NZ_JAJAGO010000004.1"/>
</dbReference>
<organism evidence="1 2">
    <name type="scientific">Streptomyces gossypii</name>
    <dbReference type="NCBI Taxonomy" id="2883101"/>
    <lineage>
        <taxon>Bacteria</taxon>
        <taxon>Bacillati</taxon>
        <taxon>Actinomycetota</taxon>
        <taxon>Actinomycetes</taxon>
        <taxon>Kitasatosporales</taxon>
        <taxon>Streptomycetaceae</taxon>
        <taxon>Streptomyces</taxon>
    </lineage>
</organism>
<protein>
    <submittedName>
        <fullName evidence="1">DUF4259 domain-containing protein</fullName>
    </submittedName>
</protein>
<evidence type="ECO:0000313" key="1">
    <source>
        <dbReference type="EMBL" id="MCT2590550.1"/>
    </source>
</evidence>
<sequence length="146" mass="15506">MGTWGSGPFDSDTAEDFLDELEEQSAPQRLAVVQSTFRSAVEGSGSSPSSVLPEEVMAAAAVVAANISAGHSLTWNEEYPGITEWLAKPIAQALAASAVQALEVALPADGWFWRSWVDTEERSEAQAAIDRLQSVLRPVSAGESDN</sequence>
<dbReference type="Pfam" id="PF14078">
    <property type="entry name" value="DUF4259"/>
    <property type="match status" value="1"/>
</dbReference>
<dbReference type="InterPro" id="IPR025355">
    <property type="entry name" value="DUF4259"/>
</dbReference>